<evidence type="ECO:0000313" key="7">
    <source>
        <dbReference type="EMBL" id="AKT39091.1"/>
    </source>
</evidence>
<sequence length="1160" mass="115223">MMKRPHALAAPLLAVLTVLALSVGLTRSAAAQTTIPGGNVINQTWTTAGSPYVVQGDIVVPAGATLTIEAGTQVHFTSSDGQVSGVDTARVEMTVRGTLNVNGTAASPVVFQASSGSSPGSWYGVRADQASTVLNTSYLEVRHARFGVHVSNGEQTLTRITARNNTNGIYFAEGGSGSVVDSVIRDNSNDGIYAGVLAGSTASVDVVGSTLYGNTGYGLNARGASGANLTVHVRNSVVVGNSVGVYRFSSSGTTTVDVTHSNVWANSGSDYSGTTAGTGSFSANPLFVNEPSNLRLSANSPARFASSTNTDIGALPYTGDATTGLLGVLWNDLTLGAAGSPHLVTGDLTVAPGVTLTLQPGTTLRFATTDAMVSGTNTSRGELIVRGTLNASGTVSQPVTIDSTGSSPGSWWGIQLASTSTGSSFANAVISRATYGIWLDSGTQTLTGLTAQGNTNGVYFTGDGAGSVTNAILRDNSNDGIYVGIASGSTKSVTITGATIYGNTGYGLNARGASGANLTVNVRNSVVVGNSVGVYRFASSGTTTVDVTHSNVWANSGSDYSGTTAGTGSFSANPLFVNEPSNLRLSANSPARFASSTNTDIGALPYTGDATTGLLGVLWNDLTLGAAGSPHLVTGDLTVAPGVTLRLQPGATLRFATTDAMVSGTNTNRGELIVRGTLNAAGTRAQPVTIDSTGSSPGSWWGIQLAATSTGSSFFNAVVSRATYGIWLEAGVQVINGLTAHGNTNGVYFTGEGRGVVTNALIRDNSNDGIYVAINASGTKTVDIINATLYGNTGYGVNARGASGANLTVNVKNSIVIGNSVGVYRFASSGTTTVDVTYSNVWGNSGSNYSGTSAGTGCISVNPQFAAEPTDLRLQGSSLCIDAGTAVGAPTADLDGNPRPLDGDGLGGAQFDMGAYEYAGLSVCGDGLIGQGEACDDGAMNGQYGYCRADCSGPGPSCGDGITNGPEQCDDGNANNNDGCLNTCRLATCGDGVVREGVEACDDGNQSNDDACLNTCEIATCGDGFVQAGVEECDDGNTVDGDGCSAACLSEGQSGVGGGGMGGAGGDEPGAGGAGGAGGNVGGGGPGQGGEGGENPGAGGAGLGGVGGSGAAGDGSAGDDGGCGCRVAGSEGGAQGQALLVLAGFAAVIARRQRRNRQAA</sequence>
<accession>A0A0K1EE01</accession>
<dbReference type="SUPFAM" id="SSF51126">
    <property type="entry name" value="Pectin lyase-like"/>
    <property type="match status" value="3"/>
</dbReference>
<keyword evidence="3" id="KW-1015">Disulfide bond</keyword>
<feature type="chain" id="PRO_5005459272" description="Right handed beta helix domain-containing protein" evidence="5">
    <location>
        <begin position="32"/>
        <end position="1160"/>
    </location>
</feature>
<dbReference type="InterPro" id="IPR011936">
    <property type="entry name" value="Myxo_disulph_rpt"/>
</dbReference>
<dbReference type="Proteomes" id="UP000067626">
    <property type="component" value="Chromosome"/>
</dbReference>
<gene>
    <name evidence="7" type="ORF">CMC5_032380</name>
</gene>
<dbReference type="NCBIfam" id="NF041518">
    <property type="entry name" value="choice_anch_Q"/>
    <property type="match status" value="1"/>
</dbReference>
<keyword evidence="8" id="KW-1185">Reference proteome</keyword>
<dbReference type="InterPro" id="IPR039448">
    <property type="entry name" value="Beta_helix"/>
</dbReference>
<dbReference type="KEGG" id="ccro:CMC5_032380"/>
<feature type="domain" description="Right handed beta helix" evidence="6">
    <location>
        <begin position="413"/>
        <end position="562"/>
    </location>
</feature>
<keyword evidence="1 5" id="KW-0732">Signal</keyword>
<dbReference type="Pfam" id="PF13948">
    <property type="entry name" value="DUF4215"/>
    <property type="match status" value="2"/>
</dbReference>
<feature type="region of interest" description="Disordered" evidence="4">
    <location>
        <begin position="1059"/>
        <end position="1102"/>
    </location>
</feature>
<protein>
    <recommendedName>
        <fullName evidence="6">Right handed beta helix domain-containing protein</fullName>
    </recommendedName>
</protein>
<evidence type="ECO:0000256" key="5">
    <source>
        <dbReference type="SAM" id="SignalP"/>
    </source>
</evidence>
<organism evidence="7 8">
    <name type="scientific">Chondromyces crocatus</name>
    <dbReference type="NCBI Taxonomy" id="52"/>
    <lineage>
        <taxon>Bacteria</taxon>
        <taxon>Pseudomonadati</taxon>
        <taxon>Myxococcota</taxon>
        <taxon>Polyangia</taxon>
        <taxon>Polyangiales</taxon>
        <taxon>Polyangiaceae</taxon>
        <taxon>Chondromyces</taxon>
    </lineage>
</organism>
<dbReference type="SMART" id="SM00710">
    <property type="entry name" value="PbH1"/>
    <property type="match status" value="11"/>
</dbReference>
<feature type="domain" description="Right handed beta helix" evidence="6">
    <location>
        <begin position="121"/>
        <end position="256"/>
    </location>
</feature>
<dbReference type="InterPro" id="IPR011050">
    <property type="entry name" value="Pectin_lyase_fold/virulence"/>
</dbReference>
<dbReference type="NCBIfam" id="TIGR02232">
    <property type="entry name" value="myxo_disulf_rpt"/>
    <property type="match status" value="3"/>
</dbReference>
<dbReference type="InterPro" id="IPR024038">
    <property type="entry name" value="MYXO-CTERM"/>
</dbReference>
<name>A0A0K1EE01_CHOCO</name>
<dbReference type="AlphaFoldDB" id="A0A0K1EE01"/>
<dbReference type="Pfam" id="PF13229">
    <property type="entry name" value="Beta_helix"/>
    <property type="match status" value="3"/>
</dbReference>
<dbReference type="InterPro" id="IPR059226">
    <property type="entry name" value="Choice_anch_Q_dom"/>
</dbReference>
<dbReference type="OrthoDB" id="5502550at2"/>
<dbReference type="RefSeq" id="WP_050431234.1">
    <property type="nucleotide sequence ID" value="NZ_CP012159.1"/>
</dbReference>
<evidence type="ECO:0000256" key="3">
    <source>
        <dbReference type="ARBA" id="ARBA00023157"/>
    </source>
</evidence>
<evidence type="ECO:0000256" key="2">
    <source>
        <dbReference type="ARBA" id="ARBA00022737"/>
    </source>
</evidence>
<evidence type="ECO:0000313" key="8">
    <source>
        <dbReference type="Proteomes" id="UP000067626"/>
    </source>
</evidence>
<dbReference type="InterPro" id="IPR006626">
    <property type="entry name" value="PbH1"/>
</dbReference>
<dbReference type="NCBIfam" id="TIGR03901">
    <property type="entry name" value="MYXO-CTERM"/>
    <property type="match status" value="1"/>
</dbReference>
<proteinExistence type="predicted"/>
<reference evidence="7 8" key="1">
    <citation type="submission" date="2015-07" db="EMBL/GenBank/DDBJ databases">
        <title>Genome analysis of myxobacterium Chondromyces crocatus Cm c5 reveals a high potential for natural compound synthesis and the genetic basis for the loss of fruiting body formation.</title>
        <authorList>
            <person name="Zaburannyi N."/>
            <person name="Bunk B."/>
            <person name="Maier J."/>
            <person name="Overmann J."/>
            <person name="Mueller R."/>
        </authorList>
    </citation>
    <scope>NUCLEOTIDE SEQUENCE [LARGE SCALE GENOMIC DNA]</scope>
    <source>
        <strain evidence="7 8">Cm c5</strain>
    </source>
</reference>
<dbReference type="EMBL" id="CP012159">
    <property type="protein sequence ID" value="AKT39091.1"/>
    <property type="molecule type" value="Genomic_DNA"/>
</dbReference>
<dbReference type="Gene3D" id="2.160.20.10">
    <property type="entry name" value="Single-stranded right-handed beta-helix, Pectin lyase-like"/>
    <property type="match status" value="3"/>
</dbReference>
<dbReference type="STRING" id="52.CMC5_032380"/>
<feature type="signal peptide" evidence="5">
    <location>
        <begin position="1"/>
        <end position="31"/>
    </location>
</feature>
<keyword evidence="2" id="KW-0677">Repeat</keyword>
<feature type="domain" description="Right handed beta helix" evidence="6">
    <location>
        <begin position="702"/>
        <end position="854"/>
    </location>
</feature>
<evidence type="ECO:0000256" key="4">
    <source>
        <dbReference type="SAM" id="MobiDB-lite"/>
    </source>
</evidence>
<evidence type="ECO:0000256" key="1">
    <source>
        <dbReference type="ARBA" id="ARBA00022729"/>
    </source>
</evidence>
<dbReference type="InterPro" id="IPR012334">
    <property type="entry name" value="Pectin_lyas_fold"/>
</dbReference>
<evidence type="ECO:0000259" key="6">
    <source>
        <dbReference type="Pfam" id="PF13229"/>
    </source>
</evidence>